<accession>A0A914DD85</accession>
<name>A0A914DD85_9BILA</name>
<evidence type="ECO:0000313" key="2">
    <source>
        <dbReference type="WBParaSite" id="ACRNAN_scaffold2310.g26688.t1"/>
    </source>
</evidence>
<dbReference type="AlphaFoldDB" id="A0A914DD85"/>
<evidence type="ECO:0000313" key="1">
    <source>
        <dbReference type="Proteomes" id="UP000887540"/>
    </source>
</evidence>
<sequence>MEKTSANDNTVYNITINDTKTSIIQLGDCGNTSALANQEFTWNVYNGIGQYNLMLSYFMVFLMPNSTDDFLEILDENNNTVLNVNGNNQSYFNQLNNTYAYITPKQFTVHLKFSNKTDPFYKGFGLYGIVWGNVQLVQDTGCAAPAQLDANIDYFWYTSEFYSLKGAFPLNPLSLASFGPDGNSGPNSTFTTGAFYDSMSCKWQLKMHPEDYDFTQVKITPVNQLSSDDYLLVETNTGNQILSSDHNYTNTYKSFYSNESLFNITFRASKWNTSANGLN</sequence>
<reference evidence="2" key="1">
    <citation type="submission" date="2022-11" db="UniProtKB">
        <authorList>
            <consortium name="WormBaseParasite"/>
        </authorList>
    </citation>
    <scope>IDENTIFICATION</scope>
</reference>
<keyword evidence="1" id="KW-1185">Reference proteome</keyword>
<dbReference type="Proteomes" id="UP000887540">
    <property type="component" value="Unplaced"/>
</dbReference>
<dbReference type="WBParaSite" id="ACRNAN_scaffold2310.g26688.t1">
    <property type="protein sequence ID" value="ACRNAN_scaffold2310.g26688.t1"/>
    <property type="gene ID" value="ACRNAN_scaffold2310.g26688"/>
</dbReference>
<proteinExistence type="predicted"/>
<organism evidence="1 2">
    <name type="scientific">Acrobeloides nanus</name>
    <dbReference type="NCBI Taxonomy" id="290746"/>
    <lineage>
        <taxon>Eukaryota</taxon>
        <taxon>Metazoa</taxon>
        <taxon>Ecdysozoa</taxon>
        <taxon>Nematoda</taxon>
        <taxon>Chromadorea</taxon>
        <taxon>Rhabditida</taxon>
        <taxon>Tylenchina</taxon>
        <taxon>Cephalobomorpha</taxon>
        <taxon>Cephaloboidea</taxon>
        <taxon>Cephalobidae</taxon>
        <taxon>Acrobeloides</taxon>
    </lineage>
</organism>
<protein>
    <submittedName>
        <fullName evidence="2">CUB domain-containing protein</fullName>
    </submittedName>
</protein>